<evidence type="ECO:0000256" key="2">
    <source>
        <dbReference type="SAM" id="SignalP"/>
    </source>
</evidence>
<evidence type="ECO:0000313" key="4">
    <source>
        <dbReference type="Proteomes" id="UP000078387"/>
    </source>
</evidence>
<feature type="compositionally biased region" description="Polar residues" evidence="1">
    <location>
        <begin position="115"/>
        <end position="141"/>
    </location>
</feature>
<feature type="signal peptide" evidence="2">
    <location>
        <begin position="1"/>
        <end position="16"/>
    </location>
</feature>
<feature type="chain" id="PRO_5023833077" evidence="2">
    <location>
        <begin position="17"/>
        <end position="186"/>
    </location>
</feature>
<reference evidence="3 4" key="1">
    <citation type="submission" date="2016-05" db="EMBL/GenBank/DDBJ databases">
        <title>First whole genome sequencing of Entamoeba histolytica HM1:IMSS-clone-6.</title>
        <authorList>
            <person name="Mukherjee Avik.K."/>
            <person name="Izumyama S."/>
            <person name="Nakada-Tsukui K."/>
            <person name="Nozaki T."/>
        </authorList>
    </citation>
    <scope>NUCLEOTIDE SEQUENCE [LARGE SCALE GENOMIC DNA]</scope>
    <source>
        <strain evidence="3 4">HM1:IMSS clone 6</strain>
    </source>
</reference>
<evidence type="ECO:0000256" key="1">
    <source>
        <dbReference type="SAM" id="MobiDB-lite"/>
    </source>
</evidence>
<dbReference type="Proteomes" id="UP000078387">
    <property type="component" value="Unassembled WGS sequence"/>
</dbReference>
<protein>
    <submittedName>
        <fullName evidence="3">Uncharacterized protein</fullName>
    </submittedName>
</protein>
<dbReference type="EMBL" id="BDEQ01000001">
    <property type="protein sequence ID" value="GAT99239.1"/>
    <property type="molecule type" value="Genomic_DNA"/>
</dbReference>
<dbReference type="VEuPathDB" id="AmoebaDB:KM1_257460"/>
<feature type="compositionally biased region" description="Low complexity" evidence="1">
    <location>
        <begin position="93"/>
        <end position="102"/>
    </location>
</feature>
<feature type="compositionally biased region" description="Polar residues" evidence="1">
    <location>
        <begin position="162"/>
        <end position="186"/>
    </location>
</feature>
<keyword evidence="2" id="KW-0732">Signal</keyword>
<proteinExistence type="predicted"/>
<gene>
    <name evidence="3" type="ORF">CL6EHI_032060</name>
</gene>
<feature type="compositionally biased region" description="Basic and acidic residues" evidence="1">
    <location>
        <begin position="74"/>
        <end position="92"/>
    </location>
</feature>
<name>A0A5K1VBJ3_ENTHI</name>
<evidence type="ECO:0000313" key="3">
    <source>
        <dbReference type="EMBL" id="GAT99239.1"/>
    </source>
</evidence>
<dbReference type="VEuPathDB" id="AmoebaDB:EHI5A_125050"/>
<feature type="region of interest" description="Disordered" evidence="1">
    <location>
        <begin position="60"/>
        <end position="186"/>
    </location>
</feature>
<sequence length="186" mass="20316">MLIFLLIIVITSGTESINNKEERNREVTHIQIEPKQHKIMYNGYNIQLKGGDISEAAKHSVEEQVSQEIPTETKVQEEVGNHNKERKEKEIDGTSVISPESSSSDEKSKEGTGSIKSGQQTSTNELPHTTAPNTQTNTNEDSQAERKDPISTSTTTTKDITKLSNGADTLSSGISGKEQGTTDTTQ</sequence>
<accession>A0A5K1VBJ3</accession>
<organism evidence="3 4">
    <name type="scientific">Entamoeba histolytica</name>
    <dbReference type="NCBI Taxonomy" id="5759"/>
    <lineage>
        <taxon>Eukaryota</taxon>
        <taxon>Amoebozoa</taxon>
        <taxon>Evosea</taxon>
        <taxon>Archamoebae</taxon>
        <taxon>Mastigamoebida</taxon>
        <taxon>Entamoebidae</taxon>
        <taxon>Entamoeba</taxon>
    </lineage>
</organism>
<dbReference type="VEuPathDB" id="AmoebaDB:EHI_032060"/>
<comment type="caution">
    <text evidence="3">The sequence shown here is derived from an EMBL/GenBank/DDBJ whole genome shotgun (WGS) entry which is preliminary data.</text>
</comment>
<dbReference type="AlphaFoldDB" id="A0A5K1VBJ3"/>